<organism evidence="2 3">
    <name type="scientific">Pelotalea chapellei</name>
    <dbReference type="NCBI Taxonomy" id="44671"/>
    <lineage>
        <taxon>Bacteria</taxon>
        <taxon>Pseudomonadati</taxon>
        <taxon>Thermodesulfobacteriota</taxon>
        <taxon>Desulfuromonadia</taxon>
        <taxon>Geobacterales</taxon>
        <taxon>Geobacteraceae</taxon>
        <taxon>Pelotalea</taxon>
    </lineage>
</organism>
<sequence>MVRLILLGTLSALFFSSTFILNRAMSLGGGHWVWTSSLRFGYMLVFLSIWIGFSKGSKYLADIKEVFIRHWLFWIMAGSVGFGIFYSLLSFGASYAAGWIVATTWQLTILATPVVLMMFGRKVPTRGLLLIALIFTGILLVNVEYAASATVREVMLSAFPVLVAAFAYPTGNQMVWEAVRGKNGRIPHIESRVVKDSFARVLLLTIGSVPFWIVLILVASPPPPSSSQLISTALVALFSGVIATTIFLYARHLCVRPSEIAAVDATQSMEVIFSLAGEIIFLQGVFPGSIGTTGVALTIIGLVAYTRMQTAK</sequence>
<protein>
    <submittedName>
        <fullName evidence="2">Multidrug resistance efflux transporter family protein</fullName>
    </submittedName>
</protein>
<feature type="transmembrane region" description="Helical" evidence="1">
    <location>
        <begin position="230"/>
        <end position="250"/>
    </location>
</feature>
<evidence type="ECO:0000313" key="2">
    <source>
        <dbReference type="EMBL" id="MBT1073125.1"/>
    </source>
</evidence>
<keyword evidence="3" id="KW-1185">Reference proteome</keyword>
<feature type="transmembrane region" description="Helical" evidence="1">
    <location>
        <begin position="71"/>
        <end position="89"/>
    </location>
</feature>
<feature type="transmembrane region" description="Helical" evidence="1">
    <location>
        <begin position="197"/>
        <end position="218"/>
    </location>
</feature>
<keyword evidence="1" id="KW-0812">Transmembrane</keyword>
<dbReference type="Proteomes" id="UP000784128">
    <property type="component" value="Unassembled WGS sequence"/>
</dbReference>
<comment type="caution">
    <text evidence="2">The sequence shown here is derived from an EMBL/GenBank/DDBJ whole genome shotgun (WGS) entry which is preliminary data.</text>
</comment>
<accession>A0ABS5UBQ4</accession>
<feature type="transmembrane region" description="Helical" evidence="1">
    <location>
        <begin position="95"/>
        <end position="116"/>
    </location>
</feature>
<feature type="transmembrane region" description="Helical" evidence="1">
    <location>
        <begin position="154"/>
        <end position="176"/>
    </location>
</feature>
<dbReference type="EMBL" id="JAHDYS010000017">
    <property type="protein sequence ID" value="MBT1073125.1"/>
    <property type="molecule type" value="Genomic_DNA"/>
</dbReference>
<feature type="transmembrane region" description="Helical" evidence="1">
    <location>
        <begin position="128"/>
        <end position="148"/>
    </location>
</feature>
<name>A0ABS5UBQ4_9BACT</name>
<dbReference type="Pfam" id="PF13536">
    <property type="entry name" value="EmrE"/>
    <property type="match status" value="1"/>
</dbReference>
<feature type="transmembrane region" description="Helical" evidence="1">
    <location>
        <begin position="32"/>
        <end position="51"/>
    </location>
</feature>
<keyword evidence="1" id="KW-1133">Transmembrane helix</keyword>
<reference evidence="2 3" key="1">
    <citation type="submission" date="2021-05" db="EMBL/GenBank/DDBJ databases">
        <title>The draft genome of Geobacter chapellei DSM 13688.</title>
        <authorList>
            <person name="Xu Z."/>
            <person name="Masuda Y."/>
            <person name="Itoh H."/>
            <person name="Senoo K."/>
        </authorList>
    </citation>
    <scope>NUCLEOTIDE SEQUENCE [LARGE SCALE GENOMIC DNA]</scope>
    <source>
        <strain evidence="2 3">DSM 13688</strain>
    </source>
</reference>
<evidence type="ECO:0000256" key="1">
    <source>
        <dbReference type="SAM" id="Phobius"/>
    </source>
</evidence>
<gene>
    <name evidence="2" type="ORF">KJB30_15130</name>
</gene>
<evidence type="ECO:0000313" key="3">
    <source>
        <dbReference type="Proteomes" id="UP000784128"/>
    </source>
</evidence>
<proteinExistence type="predicted"/>
<dbReference type="InterPro" id="IPR032713">
    <property type="entry name" value="EmrE"/>
</dbReference>
<keyword evidence="1" id="KW-0472">Membrane</keyword>
<feature type="transmembrane region" description="Helical" evidence="1">
    <location>
        <begin position="262"/>
        <end position="282"/>
    </location>
</feature>